<proteinExistence type="predicted"/>
<feature type="region of interest" description="Disordered" evidence="1">
    <location>
        <begin position="19"/>
        <end position="53"/>
    </location>
</feature>
<evidence type="ECO:0000256" key="2">
    <source>
        <dbReference type="SAM" id="Phobius"/>
    </source>
</evidence>
<evidence type="ECO:0008006" key="5">
    <source>
        <dbReference type="Google" id="ProtNLM"/>
    </source>
</evidence>
<feature type="compositionally biased region" description="Basic and acidic residues" evidence="1">
    <location>
        <begin position="25"/>
        <end position="47"/>
    </location>
</feature>
<evidence type="ECO:0000313" key="3">
    <source>
        <dbReference type="EMBL" id="MEQ2234419.1"/>
    </source>
</evidence>
<protein>
    <recommendedName>
        <fullName evidence="5">ABC transmembrane type-1 domain-containing protein</fullName>
    </recommendedName>
</protein>
<dbReference type="Proteomes" id="UP001482620">
    <property type="component" value="Unassembled WGS sequence"/>
</dbReference>
<dbReference type="EMBL" id="JAHRIQ010039711">
    <property type="protein sequence ID" value="MEQ2234419.1"/>
    <property type="molecule type" value="Genomic_DNA"/>
</dbReference>
<sequence length="175" mass="19815">MTQAAGEVGKLGGLRRRRRTLSRTLADHGKPSKRYGQDPEHRDRSLGAEDTTGPHRWSTTAIVASMSVILLILIVLNLGLFFKLWAMENVAQRMYLTTKHRLRERMETRLDKVSSFNQHINVDSLSGQSVVDKSYLNPEALKVMTWFFLCKTCGISQSLKLLAFLLACSISVPFY</sequence>
<organism evidence="3 4">
    <name type="scientific">Ilyodon furcidens</name>
    <name type="common">goldbreast splitfin</name>
    <dbReference type="NCBI Taxonomy" id="33524"/>
    <lineage>
        <taxon>Eukaryota</taxon>
        <taxon>Metazoa</taxon>
        <taxon>Chordata</taxon>
        <taxon>Craniata</taxon>
        <taxon>Vertebrata</taxon>
        <taxon>Euteleostomi</taxon>
        <taxon>Actinopterygii</taxon>
        <taxon>Neopterygii</taxon>
        <taxon>Teleostei</taxon>
        <taxon>Neoteleostei</taxon>
        <taxon>Acanthomorphata</taxon>
        <taxon>Ovalentaria</taxon>
        <taxon>Atherinomorphae</taxon>
        <taxon>Cyprinodontiformes</taxon>
        <taxon>Goodeidae</taxon>
        <taxon>Ilyodon</taxon>
    </lineage>
</organism>
<accession>A0ABV0TPH4</accession>
<keyword evidence="2" id="KW-1133">Transmembrane helix</keyword>
<comment type="caution">
    <text evidence="3">The sequence shown here is derived from an EMBL/GenBank/DDBJ whole genome shotgun (WGS) entry which is preliminary data.</text>
</comment>
<name>A0ABV0TPH4_9TELE</name>
<evidence type="ECO:0000256" key="1">
    <source>
        <dbReference type="SAM" id="MobiDB-lite"/>
    </source>
</evidence>
<evidence type="ECO:0000313" key="4">
    <source>
        <dbReference type="Proteomes" id="UP001482620"/>
    </source>
</evidence>
<keyword evidence="2" id="KW-0472">Membrane</keyword>
<feature type="transmembrane region" description="Helical" evidence="2">
    <location>
        <begin position="61"/>
        <end position="86"/>
    </location>
</feature>
<keyword evidence="4" id="KW-1185">Reference proteome</keyword>
<keyword evidence="2" id="KW-0812">Transmembrane</keyword>
<reference evidence="3 4" key="1">
    <citation type="submission" date="2021-06" db="EMBL/GenBank/DDBJ databases">
        <authorList>
            <person name="Palmer J.M."/>
        </authorList>
    </citation>
    <scope>NUCLEOTIDE SEQUENCE [LARGE SCALE GENOMIC DNA]</scope>
    <source>
        <strain evidence="4">if_2019</strain>
        <tissue evidence="3">Muscle</tissue>
    </source>
</reference>
<gene>
    <name evidence="3" type="ORF">ILYODFUR_031657</name>
</gene>